<sequence length="40" mass="4624">MFLNSPLLNVIILFLLGNILYSLLDMTKYQVNHGFLEVIL</sequence>
<feature type="transmembrane region" description="Helical" evidence="1">
    <location>
        <begin position="6"/>
        <end position="24"/>
    </location>
</feature>
<name>A0A2X0QKA5_BROTH</name>
<organism evidence="2 3">
    <name type="scientific">Brochothrix thermosphacta</name>
    <name type="common">Microbacterium thermosphactum</name>
    <dbReference type="NCBI Taxonomy" id="2756"/>
    <lineage>
        <taxon>Bacteria</taxon>
        <taxon>Bacillati</taxon>
        <taxon>Bacillota</taxon>
        <taxon>Bacilli</taxon>
        <taxon>Bacillales</taxon>
        <taxon>Listeriaceae</taxon>
        <taxon>Brochothrix</taxon>
    </lineage>
</organism>
<reference evidence="3" key="1">
    <citation type="submission" date="2018-04" db="EMBL/GenBank/DDBJ databases">
        <authorList>
            <person name="Illikoud N."/>
        </authorList>
    </citation>
    <scope>NUCLEOTIDE SEQUENCE [LARGE SCALE GENOMIC DNA]</scope>
</reference>
<evidence type="ECO:0000313" key="3">
    <source>
        <dbReference type="Proteomes" id="UP000270190"/>
    </source>
</evidence>
<dbReference type="Proteomes" id="UP000270190">
    <property type="component" value="Unassembled WGS sequence"/>
</dbReference>
<keyword evidence="1" id="KW-1133">Transmembrane helix</keyword>
<proteinExistence type="predicted"/>
<dbReference type="AlphaFoldDB" id="A0A2X0QKA5"/>
<dbReference type="EMBL" id="OUNC01000018">
    <property type="protein sequence ID" value="SPP28603.1"/>
    <property type="molecule type" value="Genomic_DNA"/>
</dbReference>
<gene>
    <name evidence="2" type="ORF">BTBSAS_250010</name>
</gene>
<protein>
    <submittedName>
        <fullName evidence="2">Uncharacterized protein</fullName>
    </submittedName>
</protein>
<evidence type="ECO:0000256" key="1">
    <source>
        <dbReference type="SAM" id="Phobius"/>
    </source>
</evidence>
<evidence type="ECO:0000313" key="2">
    <source>
        <dbReference type="EMBL" id="SPP28603.1"/>
    </source>
</evidence>
<keyword evidence="1" id="KW-0472">Membrane</keyword>
<accession>A0A2X0QKA5</accession>
<keyword evidence="1" id="KW-0812">Transmembrane</keyword>